<dbReference type="SUPFAM" id="SSF55136">
    <property type="entry name" value="Probable bacterial effector-binding domain"/>
    <property type="match status" value="1"/>
</dbReference>
<accession>A0AAE4MDR0</accession>
<dbReference type="InterPro" id="IPR011256">
    <property type="entry name" value="Reg_factor_effector_dom_sf"/>
</dbReference>
<dbReference type="EMBL" id="JAWDKA010000004">
    <property type="protein sequence ID" value="MDV0441643.1"/>
    <property type="molecule type" value="Genomic_DNA"/>
</dbReference>
<dbReference type="Pfam" id="PF06445">
    <property type="entry name" value="GyrI-like"/>
    <property type="match status" value="1"/>
</dbReference>
<evidence type="ECO:0000313" key="3">
    <source>
        <dbReference type="Proteomes" id="UP001273136"/>
    </source>
</evidence>
<gene>
    <name evidence="2" type="ORF">McpAg1_08510</name>
</gene>
<proteinExistence type="predicted"/>
<dbReference type="SMART" id="SM00871">
    <property type="entry name" value="AraC_E_bind"/>
    <property type="match status" value="1"/>
</dbReference>
<dbReference type="RefSeq" id="WP_338094047.1">
    <property type="nucleotide sequence ID" value="NZ_JAWDKA010000004.1"/>
</dbReference>
<feature type="domain" description="AraC effector-binding" evidence="1">
    <location>
        <begin position="3"/>
        <end position="156"/>
    </location>
</feature>
<comment type="caution">
    <text evidence="2">The sequence shown here is derived from an EMBL/GenBank/DDBJ whole genome shotgun (WGS) entry which is preliminary data.</text>
</comment>
<dbReference type="InterPro" id="IPR029442">
    <property type="entry name" value="GyrI-like"/>
</dbReference>
<evidence type="ECO:0000313" key="2">
    <source>
        <dbReference type="EMBL" id="MDV0441643.1"/>
    </source>
</evidence>
<dbReference type="InterPro" id="IPR010499">
    <property type="entry name" value="AraC_E-bd"/>
</dbReference>
<keyword evidence="3" id="KW-1185">Reference proteome</keyword>
<sequence length="158" mass="18170">MNYTAEVKDLPCCTIYYKQGMIRSFEEIPEFVLGSAEECRKVNPDLRCNEYGYTAYLEPCDVLPEKEIMIEYGQAVEAVGKETETIRFRELEAVPAVCVLHKGDYSSLGDAYAFAFAWADEHGYELAAPPREQYIHGVWDRENPDEWETEVQIPVKKL</sequence>
<dbReference type="Gene3D" id="3.20.80.10">
    <property type="entry name" value="Regulatory factor, effector binding domain"/>
    <property type="match status" value="1"/>
</dbReference>
<dbReference type="Proteomes" id="UP001273136">
    <property type="component" value="Unassembled WGS sequence"/>
</dbReference>
<organism evidence="2 3">
    <name type="scientific">Methanorbis furvi</name>
    <dbReference type="NCBI Taxonomy" id="3028299"/>
    <lineage>
        <taxon>Archaea</taxon>
        <taxon>Methanobacteriati</taxon>
        <taxon>Methanobacteriota</taxon>
        <taxon>Stenosarchaea group</taxon>
        <taxon>Methanomicrobia</taxon>
        <taxon>Methanomicrobiales</taxon>
        <taxon>Methanocorpusculaceae</taxon>
        <taxon>Methanorbis</taxon>
    </lineage>
</organism>
<protein>
    <recommendedName>
        <fullName evidence="1">AraC effector-binding domain-containing protein</fullName>
    </recommendedName>
</protein>
<reference evidence="2" key="1">
    <citation type="submission" date="2023-06" db="EMBL/GenBank/DDBJ databases">
        <title>Genome sequence of Methancorpusculaceae sp. Ag1.</title>
        <authorList>
            <person name="Protasov E."/>
            <person name="Platt K."/>
            <person name="Poehlein A."/>
            <person name="Daniel R."/>
            <person name="Brune A."/>
        </authorList>
    </citation>
    <scope>NUCLEOTIDE SEQUENCE</scope>
    <source>
        <strain evidence="2">Ag1</strain>
    </source>
</reference>
<dbReference type="AlphaFoldDB" id="A0AAE4MDR0"/>
<name>A0AAE4MDR0_9EURY</name>
<evidence type="ECO:0000259" key="1">
    <source>
        <dbReference type="SMART" id="SM00871"/>
    </source>
</evidence>